<dbReference type="STRING" id="200361.A0A453NEV4"/>
<reference evidence="2" key="2">
    <citation type="journal article" date="2017" name="Nat. Plants">
        <title>The Aegilops tauschii genome reveals multiple impacts of transposons.</title>
        <authorList>
            <person name="Zhao G."/>
            <person name="Zou C."/>
            <person name="Li K."/>
            <person name="Wang K."/>
            <person name="Li T."/>
            <person name="Gao L."/>
            <person name="Zhang X."/>
            <person name="Wang H."/>
            <person name="Yang Z."/>
            <person name="Liu X."/>
            <person name="Jiang W."/>
            <person name="Mao L."/>
            <person name="Kong X."/>
            <person name="Jiao Y."/>
            <person name="Jia J."/>
        </authorList>
    </citation>
    <scope>NUCLEOTIDE SEQUENCE [LARGE SCALE GENOMIC DNA]</scope>
    <source>
        <strain evidence="2">cv. AL8/78</strain>
    </source>
</reference>
<dbReference type="PANTHER" id="PTHR34835:SF60">
    <property type="entry name" value="OS10G0490300 PROTEIN"/>
    <property type="match status" value="1"/>
</dbReference>
<evidence type="ECO:0000313" key="2">
    <source>
        <dbReference type="Proteomes" id="UP000015105"/>
    </source>
</evidence>
<organism evidence="1 2">
    <name type="scientific">Aegilops tauschii subsp. strangulata</name>
    <name type="common">Goatgrass</name>
    <dbReference type="NCBI Taxonomy" id="200361"/>
    <lineage>
        <taxon>Eukaryota</taxon>
        <taxon>Viridiplantae</taxon>
        <taxon>Streptophyta</taxon>
        <taxon>Embryophyta</taxon>
        <taxon>Tracheophyta</taxon>
        <taxon>Spermatophyta</taxon>
        <taxon>Magnoliopsida</taxon>
        <taxon>Liliopsida</taxon>
        <taxon>Poales</taxon>
        <taxon>Poaceae</taxon>
        <taxon>BOP clade</taxon>
        <taxon>Pooideae</taxon>
        <taxon>Triticodae</taxon>
        <taxon>Triticeae</taxon>
        <taxon>Triticinae</taxon>
        <taxon>Aegilops</taxon>
    </lineage>
</organism>
<keyword evidence="2" id="KW-1185">Reference proteome</keyword>
<accession>A0A453NEV4</accession>
<evidence type="ECO:0000313" key="1">
    <source>
        <dbReference type="EnsemblPlants" id="AET6Gv20351200.1"/>
    </source>
</evidence>
<dbReference type="EnsemblPlants" id="AET6Gv20351200.1">
    <property type="protein sequence ID" value="AET6Gv20351200.1"/>
    <property type="gene ID" value="AET6Gv20351200"/>
</dbReference>
<sequence>MYRDDDLDETFASQSQFEEGQNQFLDVGGGDPQFDVENFLNNLRNLFYSSNDNANSSKDPCFFGQRAPLSPKKATSRCNHGYFSDLLKKIPPSRLDVIKTYGCSFILDFECNSVPRGFAQWIAGKVNPPIGDIVLDNKVIPMSPESFHLLLGLPLGGTSVLFDSEVTKVVFLNIIGEPTLPSIKWFGLRMLKPDISDIDFLRCFLLVAFATVLCPNSNIYPNTKYLGILIDPTQVTNYGLSKFVFDCLM</sequence>
<reference evidence="1" key="4">
    <citation type="submission" date="2019-03" db="UniProtKB">
        <authorList>
            <consortium name="EnsemblPlants"/>
        </authorList>
    </citation>
    <scope>IDENTIFICATION</scope>
</reference>
<reference evidence="1" key="5">
    <citation type="journal article" date="2021" name="G3 (Bethesda)">
        <title>Aegilops tauschii genome assembly Aet v5.0 features greater sequence contiguity and improved annotation.</title>
        <authorList>
            <person name="Wang L."/>
            <person name="Zhu T."/>
            <person name="Rodriguez J.C."/>
            <person name="Deal K.R."/>
            <person name="Dubcovsky J."/>
            <person name="McGuire P.E."/>
            <person name="Lux T."/>
            <person name="Spannagl M."/>
            <person name="Mayer K.F.X."/>
            <person name="Baldrich P."/>
            <person name="Meyers B.C."/>
            <person name="Huo N."/>
            <person name="Gu Y.Q."/>
            <person name="Zhou H."/>
            <person name="Devos K.M."/>
            <person name="Bennetzen J.L."/>
            <person name="Unver T."/>
            <person name="Budak H."/>
            <person name="Gulick P.J."/>
            <person name="Galiba G."/>
            <person name="Kalapos B."/>
            <person name="Nelson D.R."/>
            <person name="Li P."/>
            <person name="You F.M."/>
            <person name="Luo M.C."/>
            <person name="Dvorak J."/>
        </authorList>
    </citation>
    <scope>NUCLEOTIDE SEQUENCE [LARGE SCALE GENOMIC DNA]</scope>
    <source>
        <strain evidence="1">cv. AL8/78</strain>
    </source>
</reference>
<name>A0A453NEV4_AEGTS</name>
<dbReference type="PANTHER" id="PTHR34835">
    <property type="entry name" value="OS07G0283600 PROTEIN-RELATED"/>
    <property type="match status" value="1"/>
</dbReference>
<dbReference type="Gramene" id="AET6Gv20351200.1">
    <property type="protein sequence ID" value="AET6Gv20351200.1"/>
    <property type="gene ID" value="AET6Gv20351200"/>
</dbReference>
<dbReference type="Proteomes" id="UP000015105">
    <property type="component" value="Chromosome 6D"/>
</dbReference>
<reference evidence="1" key="3">
    <citation type="journal article" date="2017" name="Nature">
        <title>Genome sequence of the progenitor of the wheat D genome Aegilops tauschii.</title>
        <authorList>
            <person name="Luo M.C."/>
            <person name="Gu Y.Q."/>
            <person name="Puiu D."/>
            <person name="Wang H."/>
            <person name="Twardziok S.O."/>
            <person name="Deal K.R."/>
            <person name="Huo N."/>
            <person name="Zhu T."/>
            <person name="Wang L."/>
            <person name="Wang Y."/>
            <person name="McGuire P.E."/>
            <person name="Liu S."/>
            <person name="Long H."/>
            <person name="Ramasamy R.K."/>
            <person name="Rodriguez J.C."/>
            <person name="Van S.L."/>
            <person name="Yuan L."/>
            <person name="Wang Z."/>
            <person name="Xia Z."/>
            <person name="Xiao L."/>
            <person name="Anderson O.D."/>
            <person name="Ouyang S."/>
            <person name="Liang Y."/>
            <person name="Zimin A.V."/>
            <person name="Pertea G."/>
            <person name="Qi P."/>
            <person name="Bennetzen J.L."/>
            <person name="Dai X."/>
            <person name="Dawson M.W."/>
            <person name="Muller H.G."/>
            <person name="Kugler K."/>
            <person name="Rivarola-Duarte L."/>
            <person name="Spannagl M."/>
            <person name="Mayer K.F.X."/>
            <person name="Lu F.H."/>
            <person name="Bevan M.W."/>
            <person name="Leroy P."/>
            <person name="Li P."/>
            <person name="You F.M."/>
            <person name="Sun Q."/>
            <person name="Liu Z."/>
            <person name="Lyons E."/>
            <person name="Wicker T."/>
            <person name="Salzberg S.L."/>
            <person name="Devos K.M."/>
            <person name="Dvorak J."/>
        </authorList>
    </citation>
    <scope>NUCLEOTIDE SEQUENCE [LARGE SCALE GENOMIC DNA]</scope>
    <source>
        <strain evidence="1">cv. AL8/78</strain>
    </source>
</reference>
<proteinExistence type="predicted"/>
<protein>
    <submittedName>
        <fullName evidence="1">Uncharacterized protein</fullName>
    </submittedName>
</protein>
<reference evidence="2" key="1">
    <citation type="journal article" date="2014" name="Science">
        <title>Ancient hybridizations among the ancestral genomes of bread wheat.</title>
        <authorList>
            <consortium name="International Wheat Genome Sequencing Consortium,"/>
            <person name="Marcussen T."/>
            <person name="Sandve S.R."/>
            <person name="Heier L."/>
            <person name="Spannagl M."/>
            <person name="Pfeifer M."/>
            <person name="Jakobsen K.S."/>
            <person name="Wulff B.B."/>
            <person name="Steuernagel B."/>
            <person name="Mayer K.F."/>
            <person name="Olsen O.A."/>
        </authorList>
    </citation>
    <scope>NUCLEOTIDE SEQUENCE [LARGE SCALE GENOMIC DNA]</scope>
    <source>
        <strain evidence="2">cv. AL8/78</strain>
    </source>
</reference>
<dbReference type="AlphaFoldDB" id="A0A453NEV4"/>